<dbReference type="Proteomes" id="UP001269267">
    <property type="component" value="Unassembled WGS sequence"/>
</dbReference>
<evidence type="ECO:0000313" key="2">
    <source>
        <dbReference type="EMBL" id="MDR5874937.1"/>
    </source>
</evidence>
<evidence type="ECO:0000313" key="3">
    <source>
        <dbReference type="Proteomes" id="UP001269267"/>
    </source>
</evidence>
<accession>A0ABU1GBR9</accession>
<feature type="region of interest" description="Disordered" evidence="1">
    <location>
        <begin position="32"/>
        <end position="68"/>
    </location>
</feature>
<dbReference type="EMBL" id="JARWAI010000005">
    <property type="protein sequence ID" value="MDR5874937.1"/>
    <property type="molecule type" value="Genomic_DNA"/>
</dbReference>
<name>A0ABU1GBR9_9GAMM</name>
<evidence type="ECO:0000256" key="1">
    <source>
        <dbReference type="SAM" id="MobiDB-lite"/>
    </source>
</evidence>
<keyword evidence="3" id="KW-1185">Reference proteome</keyword>
<sequence length="108" mass="12599">MKYHKVHKPTDERDKLRQFRELDDAFAQALRQLEDPGSTTDIPTGPPVRSLEALEEEEAEQKAGRREEQFQQQFEALLTEYHMAPHDLRQLIETLLTTGRWAEDQVPA</sequence>
<gene>
    <name evidence="2" type="ORF">QC815_08365</name>
</gene>
<dbReference type="RefSeq" id="WP_230446862.1">
    <property type="nucleotide sequence ID" value="NZ_JARWAI010000005.1"/>
</dbReference>
<proteinExistence type="predicted"/>
<reference evidence="2 3" key="1">
    <citation type="submission" date="2023-04" db="EMBL/GenBank/DDBJ databases">
        <title>A long-awaited taxogenomic arrangement of the family Halomonadaceae.</title>
        <authorList>
            <person name="De La Haba R."/>
            <person name="Chuvochina M."/>
            <person name="Wittouck S."/>
            <person name="Arahal D.R."/>
            <person name="Sanchez-Porro C."/>
            <person name="Hugenholtz P."/>
            <person name="Ventosa A."/>
        </authorList>
    </citation>
    <scope>NUCLEOTIDE SEQUENCE [LARGE SCALE GENOMIC DNA]</scope>
    <source>
        <strain evidence="2 3">DSM 18042</strain>
    </source>
</reference>
<comment type="caution">
    <text evidence="2">The sequence shown here is derived from an EMBL/GenBank/DDBJ whole genome shotgun (WGS) entry which is preliminary data.</text>
</comment>
<organism evidence="2 3">
    <name type="scientific">Vreelandella gomseomensis</name>
    <dbReference type="NCBI Taxonomy" id="370766"/>
    <lineage>
        <taxon>Bacteria</taxon>
        <taxon>Pseudomonadati</taxon>
        <taxon>Pseudomonadota</taxon>
        <taxon>Gammaproteobacteria</taxon>
        <taxon>Oceanospirillales</taxon>
        <taxon>Halomonadaceae</taxon>
        <taxon>Vreelandella</taxon>
    </lineage>
</organism>
<protein>
    <submittedName>
        <fullName evidence="2">Uncharacterized protein</fullName>
    </submittedName>
</protein>